<dbReference type="Pfam" id="PF05043">
    <property type="entry name" value="Mga"/>
    <property type="match status" value="1"/>
</dbReference>
<evidence type="ECO:0000313" key="4">
    <source>
        <dbReference type="Proteomes" id="UP000728106"/>
    </source>
</evidence>
<dbReference type="InterPro" id="IPR007737">
    <property type="entry name" value="Mga_HTH"/>
</dbReference>
<name>A0A4Z0RQG3_WEICO</name>
<dbReference type="GeneID" id="57977867"/>
<accession>A0A4Z0RQG3</accession>
<dbReference type="EMBL" id="JAAOCX010000004">
    <property type="protein sequence ID" value="MBJ7632267.1"/>
    <property type="molecule type" value="Genomic_DNA"/>
</dbReference>
<evidence type="ECO:0000259" key="1">
    <source>
        <dbReference type="Pfam" id="PF05043"/>
    </source>
</evidence>
<evidence type="ECO:0000313" key="2">
    <source>
        <dbReference type="EMBL" id="MBJ7632267.1"/>
    </source>
</evidence>
<gene>
    <name evidence="3" type="ORF">HAU20_05885</name>
    <name evidence="2" type="ORF">HAU43_04080</name>
</gene>
<feature type="domain" description="Mga helix-turn-helix" evidence="1">
    <location>
        <begin position="86"/>
        <end position="165"/>
    </location>
</feature>
<dbReference type="EMBL" id="JAAOCP010000006">
    <property type="protein sequence ID" value="MBJ7638917.1"/>
    <property type="molecule type" value="Genomic_DNA"/>
</dbReference>
<comment type="caution">
    <text evidence="3">The sequence shown here is derived from an EMBL/GenBank/DDBJ whole genome shotgun (WGS) entry which is preliminary data.</text>
</comment>
<keyword evidence="4" id="KW-1185">Reference proteome</keyword>
<dbReference type="AlphaFoldDB" id="A0A4Z0RQG3"/>
<protein>
    <recommendedName>
        <fullName evidence="1">Mga helix-turn-helix domain-containing protein</fullName>
    </recommendedName>
</protein>
<reference evidence="3 4" key="2">
    <citation type="journal article" date="2021" name="Int. J. Food Microbiol.">
        <title>Safety demonstration of a microbial species for use in the food chain: Weissella confusa.</title>
        <authorList>
            <person name="Bourdichon F."/>
            <person name="Patrone V."/>
            <person name="Fontana A."/>
            <person name="Milani G."/>
            <person name="Morelli L."/>
        </authorList>
    </citation>
    <scope>NUCLEOTIDE SEQUENCE [LARGE SCALE GENOMIC DNA]</scope>
    <source>
        <strain evidence="2">CCUG 30943</strain>
        <strain evidence="3 4">CCUG 43002</strain>
    </source>
</reference>
<organism evidence="3 4">
    <name type="scientific">Weissella confusa</name>
    <name type="common">Lactobacillus confusus</name>
    <dbReference type="NCBI Taxonomy" id="1583"/>
    <lineage>
        <taxon>Bacteria</taxon>
        <taxon>Bacillati</taxon>
        <taxon>Bacillota</taxon>
        <taxon>Bacilli</taxon>
        <taxon>Lactobacillales</taxon>
        <taxon>Lactobacillaceae</taxon>
        <taxon>Weissella</taxon>
    </lineage>
</organism>
<dbReference type="Proteomes" id="UP000728106">
    <property type="component" value="Unassembled WGS sequence"/>
</dbReference>
<dbReference type="Proteomes" id="UP000808038">
    <property type="component" value="Unassembled WGS sequence"/>
</dbReference>
<dbReference type="RefSeq" id="WP_003608509.1">
    <property type="nucleotide sequence ID" value="NZ_ALXH01000089.1"/>
</dbReference>
<proteinExistence type="predicted"/>
<reference evidence="3" key="1">
    <citation type="submission" date="2020-02" db="EMBL/GenBank/DDBJ databases">
        <authorList>
            <person name="Fontana A."/>
            <person name="Patrone V."/>
            <person name="Morelli L."/>
        </authorList>
    </citation>
    <scope>NUCLEOTIDE SEQUENCE</scope>
    <source>
        <strain evidence="2">CCUG 30943</strain>
        <strain evidence="3">CCUG 43002</strain>
    </source>
</reference>
<evidence type="ECO:0000313" key="3">
    <source>
        <dbReference type="EMBL" id="MBJ7638917.1"/>
    </source>
</evidence>
<sequence>MEWMIEKKDRQKVELLRYLVSRPEIKLPLKVVQEYFDWSKYMVLSTIRGLFDDMQEFYGEEPSFFKLSEDEKMIELTQNRNVDSNVFALQYMRQSIPWQLMRETFNETMRSYEDFAVRNLTTVSSARNGKLQLDEFFEQHGITITQDYTLTGNEAEIRAVYFRLFVKYFADRIFPFSDEELALANQAIKAIIKIISPEETKIRQSKRIALRFSTAIWLERLQLGHFVEDDAIDDLLLPNDQLNDKSQRLIAYFEQQVKLRVPDISDEHLHREARYALIALFSIDVGYEVGRYENLTPSAAGMIEGFIRLVDRHYDDFFGYQLTARERDLIREVFFGTLIGAVVSPTSDDRQMVVRFDAAYEQFPLMADFTLNLIDDIAERRQLDVTAARNAYFEILYVGFASVFDMHRVFPKIKVAIDINYQFGLEAILTDMLLGLRAMNVEVSEFIDDDTDILISDINHAQIPEENTFIWPTMPTSLDFEQLRRRLSEMKVEKFEEERGIKLRFPTN</sequence>
<dbReference type="OrthoDB" id="2148084at2"/>